<dbReference type="InterPro" id="IPR003959">
    <property type="entry name" value="ATPase_AAA_core"/>
</dbReference>
<accession>A0A1H3CVK4</accession>
<dbReference type="SUPFAM" id="SSF140990">
    <property type="entry name" value="FtsH protease domain-like"/>
    <property type="match status" value="1"/>
</dbReference>
<evidence type="ECO:0000313" key="4">
    <source>
        <dbReference type="Proteomes" id="UP000199541"/>
    </source>
</evidence>
<feature type="domain" description="AAA+ ATPase" evidence="2">
    <location>
        <begin position="167"/>
        <end position="307"/>
    </location>
</feature>
<dbReference type="CDD" id="cd19481">
    <property type="entry name" value="RecA-like_protease"/>
    <property type="match status" value="1"/>
</dbReference>
<dbReference type="EMBL" id="FNOB01000020">
    <property type="protein sequence ID" value="SDX57584.1"/>
    <property type="molecule type" value="Genomic_DNA"/>
</dbReference>
<name>A0A1H3CVK4_9RHOB</name>
<keyword evidence="4" id="KW-1185">Reference proteome</keyword>
<evidence type="ECO:0000259" key="2">
    <source>
        <dbReference type="SMART" id="SM00382"/>
    </source>
</evidence>
<dbReference type="InterPro" id="IPR027417">
    <property type="entry name" value="P-loop_NTPase"/>
</dbReference>
<dbReference type="InterPro" id="IPR037219">
    <property type="entry name" value="Peptidase_M41-like"/>
</dbReference>
<reference evidence="3 4" key="1">
    <citation type="submission" date="2016-10" db="EMBL/GenBank/DDBJ databases">
        <authorList>
            <person name="Varghese N."/>
            <person name="Submissions S."/>
        </authorList>
    </citation>
    <scope>NUCLEOTIDE SEQUENCE [LARGE SCALE GENOMIC DNA]</scope>
    <source>
        <strain evidence="3 4">DSM 24802</strain>
    </source>
</reference>
<feature type="region of interest" description="Disordered" evidence="1">
    <location>
        <begin position="107"/>
        <end position="131"/>
    </location>
</feature>
<protein>
    <submittedName>
        <fullName evidence="3">Peptidase family M41</fullName>
    </submittedName>
</protein>
<dbReference type="PANTHER" id="PTHR23076:SF97">
    <property type="entry name" value="ATP-DEPENDENT ZINC METALLOPROTEASE YME1L1"/>
    <property type="match status" value="1"/>
</dbReference>
<dbReference type="Gene3D" id="1.10.8.60">
    <property type="match status" value="1"/>
</dbReference>
<evidence type="ECO:0000313" key="3">
    <source>
        <dbReference type="EMBL" id="SDX57584.1"/>
    </source>
</evidence>
<gene>
    <name evidence="3" type="ORF">SAMN05444006_12046</name>
</gene>
<dbReference type="PANTHER" id="PTHR23076">
    <property type="entry name" value="METALLOPROTEASE M41 FTSH"/>
    <property type="match status" value="1"/>
</dbReference>
<dbReference type="Pfam" id="PF00004">
    <property type="entry name" value="AAA"/>
    <property type="match status" value="1"/>
</dbReference>
<dbReference type="Proteomes" id="UP000199541">
    <property type="component" value="Unassembled WGS sequence"/>
</dbReference>
<sequence>MRISSCRARPRSTGWPLCPPHSPPTGCGPTPNAALLDDDLRAMFDQHLTLPPLSRDILIAHLEESHPGTDPFDEDSFRNALPKDRVLGQQDILGLIRALRAPTAAGVAAKLPHKPPAKADAQPTPPRVSPGPSLAALPIPADLKQMLTQVGEDLLAWKAGTLAWPEIARGALLVGPPGVGKTETGRALARSAEIAFVECSLSAGLGQDAHLGESLGRIQAAFDRAKAEAPSILFLDELDAVGDRATSRGSNSGYERRFIAGLNEMLDGFEGREGVFVIGTANHPELIDRALVRAGRFDRVMRIALPDRRALAQILHRHLGDALPGTDLDRLATAAIGASGADVAAAIRAARGLARGRRETFAEAHLTEVIGATHRQDPPDLIRRIAIHEAGHAIVASCLEHPAPVRIAFTADGAETTYAATANPGTRAARDGRLAAKMAGRAAELLMLGEIAEGIRNRRADQ</sequence>
<dbReference type="SMART" id="SM00382">
    <property type="entry name" value="AAA"/>
    <property type="match status" value="1"/>
</dbReference>
<dbReference type="SUPFAM" id="SSF52540">
    <property type="entry name" value="P-loop containing nucleoside triphosphate hydrolases"/>
    <property type="match status" value="1"/>
</dbReference>
<dbReference type="Gene3D" id="3.40.50.300">
    <property type="entry name" value="P-loop containing nucleotide triphosphate hydrolases"/>
    <property type="match status" value="1"/>
</dbReference>
<dbReference type="Gene3D" id="1.20.58.760">
    <property type="entry name" value="Peptidase M41"/>
    <property type="match status" value="1"/>
</dbReference>
<feature type="region of interest" description="Disordered" evidence="1">
    <location>
        <begin position="1"/>
        <end position="25"/>
    </location>
</feature>
<comment type="caution">
    <text evidence="3">The sequence shown here is derived from an EMBL/GenBank/DDBJ whole genome shotgun (WGS) entry which is preliminary data.</text>
</comment>
<dbReference type="InterPro" id="IPR003593">
    <property type="entry name" value="AAA+_ATPase"/>
</dbReference>
<organism evidence="3 4">
    <name type="scientific">Allgaiera indica</name>
    <dbReference type="NCBI Taxonomy" id="765699"/>
    <lineage>
        <taxon>Bacteria</taxon>
        <taxon>Pseudomonadati</taxon>
        <taxon>Pseudomonadota</taxon>
        <taxon>Alphaproteobacteria</taxon>
        <taxon>Rhodobacterales</taxon>
        <taxon>Paracoccaceae</taxon>
        <taxon>Allgaiera</taxon>
    </lineage>
</organism>
<proteinExistence type="predicted"/>
<evidence type="ECO:0000256" key="1">
    <source>
        <dbReference type="SAM" id="MobiDB-lite"/>
    </source>
</evidence>